<dbReference type="PANTHER" id="PTHR30250:SF11">
    <property type="entry name" value="O-ANTIGEN TRANSPORTER-RELATED"/>
    <property type="match status" value="1"/>
</dbReference>
<name>A0A5D6V6X0_9BACT</name>
<feature type="transmembrane region" description="Helical" evidence="6">
    <location>
        <begin position="227"/>
        <end position="247"/>
    </location>
</feature>
<evidence type="ECO:0000256" key="6">
    <source>
        <dbReference type="SAM" id="Phobius"/>
    </source>
</evidence>
<keyword evidence="8" id="KW-1185">Reference proteome</keyword>
<dbReference type="Proteomes" id="UP000322791">
    <property type="component" value="Unassembled WGS sequence"/>
</dbReference>
<keyword evidence="4 6" id="KW-1133">Transmembrane helix</keyword>
<keyword evidence="2" id="KW-1003">Cell membrane</keyword>
<evidence type="ECO:0000256" key="2">
    <source>
        <dbReference type="ARBA" id="ARBA00022475"/>
    </source>
</evidence>
<feature type="transmembrane region" description="Helical" evidence="6">
    <location>
        <begin position="469"/>
        <end position="489"/>
    </location>
</feature>
<feature type="transmembrane region" description="Helical" evidence="6">
    <location>
        <begin position="347"/>
        <end position="367"/>
    </location>
</feature>
<evidence type="ECO:0000256" key="5">
    <source>
        <dbReference type="ARBA" id="ARBA00023136"/>
    </source>
</evidence>
<gene>
    <name evidence="7" type="ORF">FY528_07665</name>
</gene>
<protein>
    <submittedName>
        <fullName evidence="7">Oligosaccharide flippase family protein</fullName>
    </submittedName>
</protein>
<keyword evidence="5 6" id="KW-0472">Membrane</keyword>
<organism evidence="7 8">
    <name type="scientific">Hymenobacter lutimineralis</name>
    <dbReference type="NCBI Taxonomy" id="2606448"/>
    <lineage>
        <taxon>Bacteria</taxon>
        <taxon>Pseudomonadati</taxon>
        <taxon>Bacteroidota</taxon>
        <taxon>Cytophagia</taxon>
        <taxon>Cytophagales</taxon>
        <taxon>Hymenobacteraceae</taxon>
        <taxon>Hymenobacter</taxon>
    </lineage>
</organism>
<evidence type="ECO:0000313" key="8">
    <source>
        <dbReference type="Proteomes" id="UP000322791"/>
    </source>
</evidence>
<evidence type="ECO:0000313" key="7">
    <source>
        <dbReference type="EMBL" id="TYZ10925.1"/>
    </source>
</evidence>
<sequence length="497" mass="54113">MGKGAEVLFVALPASPHYLPPSGIKRFFGNISLVVLLNLLVKPGWVVVENLVQDRLGHAAYGTFAALLALTTVLALLSDLGLTHSTVKRLASEPAYLGEAFPTVLPLRLGLNLLALVIMEGVGLALGYRGEALGLLAAIGGSLLLTQYAQFLRGPLQAQQRFNTDALLSVLEKALLLGVVLALLPLGLSLERYVGARLTVAAFTAVLIYGLLMRLYGWVRYRWQWSVARAALVDSLPFALITLLYGVNERIDMIMLERLASPTEAGYYAGAYRWVDAVMMYIWTIMPLFFARFAAAIDDPQEQAALLQFGQRVVAVPMLLVCAFGLFQGKALFWQFQHSAPAEVQRMALCVGILFLNVLVHSLFAVYGALLNSTNHVRAVSRLVVASIVLNVGLNVVLLPRFGAVAAAVDTLLSALLVSGGYLWLLWRRTKVAVPWGLLGRLLAAFALLCLGWYGLQQLDLPMSWLTESALMGVALAGLVVLLGIVRVAELRRLWPR</sequence>
<feature type="transmembrane region" description="Helical" evidence="6">
    <location>
        <begin position="60"/>
        <end position="82"/>
    </location>
</feature>
<dbReference type="Pfam" id="PF01943">
    <property type="entry name" value="Polysacc_synt"/>
    <property type="match status" value="1"/>
</dbReference>
<feature type="transmembrane region" description="Helical" evidence="6">
    <location>
        <begin position="278"/>
        <end position="297"/>
    </location>
</feature>
<dbReference type="EMBL" id="VTHL01000006">
    <property type="protein sequence ID" value="TYZ10925.1"/>
    <property type="molecule type" value="Genomic_DNA"/>
</dbReference>
<feature type="transmembrane region" description="Helical" evidence="6">
    <location>
        <begin position="103"/>
        <end position="126"/>
    </location>
</feature>
<feature type="transmembrane region" description="Helical" evidence="6">
    <location>
        <begin position="27"/>
        <end position="48"/>
    </location>
</feature>
<dbReference type="GO" id="GO:0005886">
    <property type="term" value="C:plasma membrane"/>
    <property type="evidence" value="ECO:0007669"/>
    <property type="project" value="UniProtKB-SubCell"/>
</dbReference>
<feature type="transmembrane region" description="Helical" evidence="6">
    <location>
        <begin position="404"/>
        <end position="426"/>
    </location>
</feature>
<dbReference type="PANTHER" id="PTHR30250">
    <property type="entry name" value="PST FAMILY PREDICTED COLANIC ACID TRANSPORTER"/>
    <property type="match status" value="1"/>
</dbReference>
<evidence type="ECO:0000256" key="3">
    <source>
        <dbReference type="ARBA" id="ARBA00022692"/>
    </source>
</evidence>
<feature type="transmembrane region" description="Helical" evidence="6">
    <location>
        <begin position="194"/>
        <end position="215"/>
    </location>
</feature>
<feature type="transmembrane region" description="Helical" evidence="6">
    <location>
        <begin position="170"/>
        <end position="188"/>
    </location>
</feature>
<feature type="transmembrane region" description="Helical" evidence="6">
    <location>
        <begin position="132"/>
        <end position="149"/>
    </location>
</feature>
<feature type="transmembrane region" description="Helical" evidence="6">
    <location>
        <begin position="309"/>
        <end position="327"/>
    </location>
</feature>
<feature type="transmembrane region" description="Helical" evidence="6">
    <location>
        <begin position="438"/>
        <end position="457"/>
    </location>
</feature>
<dbReference type="AlphaFoldDB" id="A0A5D6V6X0"/>
<keyword evidence="3 6" id="KW-0812">Transmembrane</keyword>
<comment type="subcellular location">
    <subcellularLocation>
        <location evidence="1">Cell membrane</location>
        <topology evidence="1">Multi-pass membrane protein</topology>
    </subcellularLocation>
</comment>
<reference evidence="7 8" key="1">
    <citation type="submission" date="2019-08" db="EMBL/GenBank/DDBJ databases">
        <authorList>
            <person name="Seo M.-J."/>
        </authorList>
    </citation>
    <scope>NUCLEOTIDE SEQUENCE [LARGE SCALE GENOMIC DNA]</scope>
    <source>
        <strain evidence="7 8">KIGAM108</strain>
    </source>
</reference>
<evidence type="ECO:0000256" key="4">
    <source>
        <dbReference type="ARBA" id="ARBA00022989"/>
    </source>
</evidence>
<proteinExistence type="predicted"/>
<dbReference type="InterPro" id="IPR050833">
    <property type="entry name" value="Poly_Biosynth_Transport"/>
</dbReference>
<evidence type="ECO:0000256" key="1">
    <source>
        <dbReference type="ARBA" id="ARBA00004651"/>
    </source>
</evidence>
<comment type="caution">
    <text evidence="7">The sequence shown here is derived from an EMBL/GenBank/DDBJ whole genome shotgun (WGS) entry which is preliminary data.</text>
</comment>
<dbReference type="InterPro" id="IPR002797">
    <property type="entry name" value="Polysacc_synth"/>
</dbReference>
<accession>A0A5D6V6X0</accession>